<name>M5AGV9_LEVBR</name>
<proteinExistence type="predicted"/>
<dbReference type="HOGENOM" id="CLU_3291372_0_0_9"/>
<dbReference type="EMBL" id="AP012167">
    <property type="protein sequence ID" value="BAN07630.1"/>
    <property type="molecule type" value="Genomic_DNA"/>
</dbReference>
<evidence type="ECO:0000313" key="2">
    <source>
        <dbReference type="Proteomes" id="UP000012042"/>
    </source>
</evidence>
<evidence type="ECO:0000313" key="1">
    <source>
        <dbReference type="EMBL" id="BAN07630.1"/>
    </source>
</evidence>
<dbReference type="Proteomes" id="UP000012042">
    <property type="component" value="Chromosome"/>
</dbReference>
<dbReference type="KEGG" id="lbk:LVISKB_1995"/>
<gene>
    <name evidence="1" type="ORF">LVISKB_1995</name>
</gene>
<reference evidence="1 2" key="1">
    <citation type="journal article" date="2013" name="PLoS ONE">
        <title>Genomic Analysis by Deep Sequencing of the Probiotic Lactobacillus brevis KB290 Harboring Nine Plasmids Reveals Genomic Stability.</title>
        <authorList>
            <person name="Fukao M."/>
            <person name="Oshima K."/>
            <person name="Morita H."/>
            <person name="Toh H."/>
            <person name="Suda W."/>
            <person name="Kim S.W."/>
            <person name="Suzuki S."/>
            <person name="Yakabe T."/>
            <person name="Hattori M."/>
            <person name="Yajima N."/>
        </authorList>
    </citation>
    <scope>NUCLEOTIDE SEQUENCE [LARGE SCALE GENOMIC DNA]</scope>
    <source>
        <strain evidence="1 2">KB290</strain>
    </source>
</reference>
<accession>M5AGV9</accession>
<protein>
    <submittedName>
        <fullName evidence="1">Uncharacterized protein</fullName>
    </submittedName>
</protein>
<dbReference type="AlphaFoldDB" id="M5AGV9"/>
<organism evidence="1 2">
    <name type="scientific">Levilactobacillus brevis KB290</name>
    <dbReference type="NCBI Taxonomy" id="1001583"/>
    <lineage>
        <taxon>Bacteria</taxon>
        <taxon>Bacillati</taxon>
        <taxon>Bacillota</taxon>
        <taxon>Bacilli</taxon>
        <taxon>Lactobacillales</taxon>
        <taxon>Lactobacillaceae</taxon>
        <taxon>Levilactobacillus</taxon>
    </lineage>
</organism>
<sequence>MILINISGLPWNELQGFTPLRLPHIAGYGFAGIVLEGRLV</sequence>